<reference evidence="2" key="1">
    <citation type="submission" date="2021-06" db="EMBL/GenBank/DDBJ databases">
        <title>Comparative genomics, transcriptomics and evolutionary studies reveal genomic signatures of adaptation to plant cell wall in hemibiotrophic fungi.</title>
        <authorList>
            <consortium name="DOE Joint Genome Institute"/>
            <person name="Baroncelli R."/>
            <person name="Diaz J.F."/>
            <person name="Benocci T."/>
            <person name="Peng M."/>
            <person name="Battaglia E."/>
            <person name="Haridas S."/>
            <person name="Andreopoulos W."/>
            <person name="Labutti K."/>
            <person name="Pangilinan J."/>
            <person name="Floch G.L."/>
            <person name="Makela M.R."/>
            <person name="Henrissat B."/>
            <person name="Grigoriev I.V."/>
            <person name="Crouch J.A."/>
            <person name="De Vries R.P."/>
            <person name="Sukno S.A."/>
            <person name="Thon M.R."/>
        </authorList>
    </citation>
    <scope>NUCLEOTIDE SEQUENCE</scope>
    <source>
        <strain evidence="2">CBS 102054</strain>
    </source>
</reference>
<dbReference type="Proteomes" id="UP001243989">
    <property type="component" value="Unassembled WGS sequence"/>
</dbReference>
<protein>
    <submittedName>
        <fullName evidence="2">Uncharacterized protein</fullName>
    </submittedName>
</protein>
<dbReference type="GeneID" id="85479924"/>
<proteinExistence type="predicted"/>
<evidence type="ECO:0000256" key="1">
    <source>
        <dbReference type="SAM" id="MobiDB-lite"/>
    </source>
</evidence>
<dbReference type="EMBL" id="JAHMHQ010000013">
    <property type="protein sequence ID" value="KAK1635303.1"/>
    <property type="molecule type" value="Genomic_DNA"/>
</dbReference>
<dbReference type="AlphaFoldDB" id="A0AAJ0EE09"/>
<name>A0AAJ0EE09_9PEZI</name>
<accession>A0AAJ0EE09</accession>
<comment type="caution">
    <text evidence="2">The sequence shown here is derived from an EMBL/GenBank/DDBJ whole genome shotgun (WGS) entry which is preliminary data.</text>
</comment>
<gene>
    <name evidence="2" type="ORF">BDP81DRAFT_48348</name>
</gene>
<evidence type="ECO:0000313" key="3">
    <source>
        <dbReference type="Proteomes" id="UP001243989"/>
    </source>
</evidence>
<keyword evidence="3" id="KW-1185">Reference proteome</keyword>
<evidence type="ECO:0000313" key="2">
    <source>
        <dbReference type="EMBL" id="KAK1635303.1"/>
    </source>
</evidence>
<organism evidence="2 3">
    <name type="scientific">Colletotrichum phormii</name>
    <dbReference type="NCBI Taxonomy" id="359342"/>
    <lineage>
        <taxon>Eukaryota</taxon>
        <taxon>Fungi</taxon>
        <taxon>Dikarya</taxon>
        <taxon>Ascomycota</taxon>
        <taxon>Pezizomycotina</taxon>
        <taxon>Sordariomycetes</taxon>
        <taxon>Hypocreomycetidae</taxon>
        <taxon>Glomerellales</taxon>
        <taxon>Glomerellaceae</taxon>
        <taxon>Colletotrichum</taxon>
        <taxon>Colletotrichum acutatum species complex</taxon>
    </lineage>
</organism>
<sequence>MLLGPWSLGRRAYNVTAHIRPPSAYASSRLSQYRSGYACEEPAIHRRQSRVRLTGSRAAPRARAGIHPADPAPTSRQGKKTKSGHALQKASRVNFPAQRTLANEWFRKPCNGCWTRRLQLRQGIYLHASQYRPICIFFALRIKLVHYDRA</sequence>
<dbReference type="RefSeq" id="XP_060443910.1">
    <property type="nucleotide sequence ID" value="XM_060595062.1"/>
</dbReference>
<feature type="region of interest" description="Disordered" evidence="1">
    <location>
        <begin position="49"/>
        <end position="89"/>
    </location>
</feature>